<dbReference type="Proteomes" id="UP000439780">
    <property type="component" value="Unassembled WGS sequence"/>
</dbReference>
<dbReference type="Pfam" id="PF02620">
    <property type="entry name" value="YceD"/>
    <property type="match status" value="1"/>
</dbReference>
<dbReference type="AlphaFoldDB" id="A0A845AJ95"/>
<gene>
    <name evidence="1" type="ORF">GRI58_12755</name>
</gene>
<dbReference type="OrthoDB" id="8443793at2"/>
<evidence type="ECO:0000313" key="2">
    <source>
        <dbReference type="Proteomes" id="UP000439780"/>
    </source>
</evidence>
<reference evidence="1 2" key="1">
    <citation type="submission" date="2019-12" db="EMBL/GenBank/DDBJ databases">
        <title>Genomic-based taxomic classification of the family Erythrobacteraceae.</title>
        <authorList>
            <person name="Xu L."/>
        </authorList>
    </citation>
    <scope>NUCLEOTIDE SEQUENCE [LARGE SCALE GENOMIC DNA]</scope>
    <source>
        <strain evidence="1 2">KEMB 9005-328</strain>
    </source>
</reference>
<organism evidence="1 2">
    <name type="scientific">Qipengyuania algicida</name>
    <dbReference type="NCBI Taxonomy" id="1836209"/>
    <lineage>
        <taxon>Bacteria</taxon>
        <taxon>Pseudomonadati</taxon>
        <taxon>Pseudomonadota</taxon>
        <taxon>Alphaproteobacteria</taxon>
        <taxon>Sphingomonadales</taxon>
        <taxon>Erythrobacteraceae</taxon>
        <taxon>Qipengyuania</taxon>
    </lineage>
</organism>
<comment type="caution">
    <text evidence="1">The sequence shown here is derived from an EMBL/GenBank/DDBJ whole genome shotgun (WGS) entry which is preliminary data.</text>
</comment>
<dbReference type="EMBL" id="WTYA01000010">
    <property type="protein sequence ID" value="MXP29684.1"/>
    <property type="molecule type" value="Genomic_DNA"/>
</dbReference>
<sequence>MTQVSEFSRVIKLDRLPQDAVTITATSDEVAALARRFGLPSVKNLSATVTLACEGREIGVSGTLIADVEQACAISGEPFANHIVEPIAFRFVPRTDGSSTASPDEEIELDSDQLDEIEYDEAAFDLGEAIAQSLALAIDPYATGPDAEILRREQGITGDDAPSGPFAALAQLKDMGTDADR</sequence>
<protein>
    <submittedName>
        <fullName evidence="1">DUF177 domain-containing protein</fullName>
    </submittedName>
</protein>
<keyword evidence="2" id="KW-1185">Reference proteome</keyword>
<accession>A0A845AJ95</accession>
<name>A0A845AJ95_9SPHN</name>
<proteinExistence type="predicted"/>
<dbReference type="InterPro" id="IPR003772">
    <property type="entry name" value="YceD"/>
</dbReference>
<evidence type="ECO:0000313" key="1">
    <source>
        <dbReference type="EMBL" id="MXP29684.1"/>
    </source>
</evidence>